<feature type="transmembrane region" description="Helical" evidence="7">
    <location>
        <begin position="280"/>
        <end position="298"/>
    </location>
</feature>
<dbReference type="KEGG" id="fla:SY85_22125"/>
<feature type="transmembrane region" description="Helical" evidence="7">
    <location>
        <begin position="119"/>
        <end position="144"/>
    </location>
</feature>
<dbReference type="PANTHER" id="PTHR23513">
    <property type="entry name" value="INTEGRAL MEMBRANE EFFLUX PROTEIN-RELATED"/>
    <property type="match status" value="1"/>
</dbReference>
<feature type="transmembrane region" description="Helical" evidence="7">
    <location>
        <begin position="94"/>
        <end position="113"/>
    </location>
</feature>
<dbReference type="EMBL" id="CP011390">
    <property type="protein sequence ID" value="ANE52771.1"/>
    <property type="molecule type" value="Genomic_DNA"/>
</dbReference>
<name>A0A172U092_9BACT</name>
<feature type="transmembrane region" description="Helical" evidence="7">
    <location>
        <begin position="181"/>
        <end position="206"/>
    </location>
</feature>
<keyword evidence="3" id="KW-1003">Cell membrane</keyword>
<dbReference type="GO" id="GO:0005886">
    <property type="term" value="C:plasma membrane"/>
    <property type="evidence" value="ECO:0007669"/>
    <property type="project" value="UniProtKB-SubCell"/>
</dbReference>
<feature type="transmembrane region" description="Helical" evidence="7">
    <location>
        <begin position="305"/>
        <end position="322"/>
    </location>
</feature>
<evidence type="ECO:0000256" key="3">
    <source>
        <dbReference type="ARBA" id="ARBA00022475"/>
    </source>
</evidence>
<dbReference type="Pfam" id="PF05977">
    <property type="entry name" value="MFS_3"/>
    <property type="match status" value="1"/>
</dbReference>
<keyword evidence="4 7" id="KW-0812">Transmembrane</keyword>
<dbReference type="SUPFAM" id="SSF103473">
    <property type="entry name" value="MFS general substrate transporter"/>
    <property type="match status" value="1"/>
</dbReference>
<evidence type="ECO:0000256" key="7">
    <source>
        <dbReference type="SAM" id="Phobius"/>
    </source>
</evidence>
<feature type="transmembrane region" description="Helical" evidence="7">
    <location>
        <begin position="395"/>
        <end position="412"/>
    </location>
</feature>
<keyword evidence="10" id="KW-1185">Reference proteome</keyword>
<dbReference type="CDD" id="cd06173">
    <property type="entry name" value="MFS_MefA_like"/>
    <property type="match status" value="1"/>
</dbReference>
<dbReference type="PROSITE" id="PS50850">
    <property type="entry name" value="MFS"/>
    <property type="match status" value="1"/>
</dbReference>
<dbReference type="AlphaFoldDB" id="A0A172U092"/>
<feature type="transmembrane region" description="Helical" evidence="7">
    <location>
        <begin position="239"/>
        <end position="260"/>
    </location>
</feature>
<organism evidence="9 10">
    <name type="scientific">Flavisolibacter tropicus</name>
    <dbReference type="NCBI Taxonomy" id="1492898"/>
    <lineage>
        <taxon>Bacteria</taxon>
        <taxon>Pseudomonadati</taxon>
        <taxon>Bacteroidota</taxon>
        <taxon>Chitinophagia</taxon>
        <taxon>Chitinophagales</taxon>
        <taxon>Chitinophagaceae</taxon>
        <taxon>Flavisolibacter</taxon>
    </lineage>
</organism>
<dbReference type="Gene3D" id="1.20.1250.20">
    <property type="entry name" value="MFS general substrate transporter like domains"/>
    <property type="match status" value="1"/>
</dbReference>
<reference evidence="10" key="1">
    <citation type="submission" date="2015-01" db="EMBL/GenBank/DDBJ databases">
        <title>Flavisolibacter sp./LCS9/ whole genome sequencing.</title>
        <authorList>
            <person name="Kim M.K."/>
            <person name="Srinivasan S."/>
            <person name="Lee J.-J."/>
        </authorList>
    </citation>
    <scope>NUCLEOTIDE SEQUENCE [LARGE SCALE GENOMIC DNA]</scope>
    <source>
        <strain evidence="10">LCS9</strain>
    </source>
</reference>
<gene>
    <name evidence="9" type="ORF">SY85_22125</name>
</gene>
<feature type="transmembrane region" description="Helical" evidence="7">
    <location>
        <begin position="156"/>
        <end position="175"/>
    </location>
</feature>
<evidence type="ECO:0000256" key="2">
    <source>
        <dbReference type="ARBA" id="ARBA00022448"/>
    </source>
</evidence>
<dbReference type="PANTHER" id="PTHR23513:SF9">
    <property type="entry name" value="ENTEROBACTIN EXPORTER ENTS"/>
    <property type="match status" value="1"/>
</dbReference>
<evidence type="ECO:0000256" key="1">
    <source>
        <dbReference type="ARBA" id="ARBA00004651"/>
    </source>
</evidence>
<dbReference type="InterPro" id="IPR010290">
    <property type="entry name" value="TM_effector"/>
</dbReference>
<dbReference type="GO" id="GO:0022857">
    <property type="term" value="F:transmembrane transporter activity"/>
    <property type="evidence" value="ECO:0007669"/>
    <property type="project" value="InterPro"/>
</dbReference>
<evidence type="ECO:0000313" key="9">
    <source>
        <dbReference type="EMBL" id="ANE52771.1"/>
    </source>
</evidence>
<feature type="transmembrane region" description="Helical" evidence="7">
    <location>
        <begin position="27"/>
        <end position="51"/>
    </location>
</feature>
<keyword evidence="2" id="KW-0813">Transport</keyword>
<comment type="subcellular location">
    <subcellularLocation>
        <location evidence="1">Cell membrane</location>
        <topology evidence="1">Multi-pass membrane protein</topology>
    </subcellularLocation>
</comment>
<accession>A0A172U092</accession>
<evidence type="ECO:0000256" key="4">
    <source>
        <dbReference type="ARBA" id="ARBA00022692"/>
    </source>
</evidence>
<sequence>MADLLESRERKQRFESLSPLKIKEYQYFIIARFFYIMGLRMVATVVAYQLFQLTKSSFSIGLVGLSEFLPVFSLALYAGYLIDKSDKRKTLLRSTMAYALCVIGFILITSPYFHKHWSVNALAIGFYVIVFFTGVIRAFAGPTFSAIIAQLVPRDILHYAANLSSTSWLTASILGHASAGFFIAGFGVHITFYIILAYILIGVFLISRISSKPVLVSNTKTKAWASVKEGLMYVFQHKVMLGAMMLDLFAVLFGGAVALIPEFADKILQVGPKGFGFLNAAIDIGSAIVMIFATFYPLRRRQGTILFFAVFGFGLCIITFGMSEIYWMSFAALLLAGMLDAISVTVRNTILQLTTPDEMRGRVGSVNSMFINSSNELGQFESGFTSRIFGGAQPAVIFGGVMTTLVVVITWFKSPGLRKFEY</sequence>
<keyword evidence="6 7" id="KW-0472">Membrane</keyword>
<feature type="transmembrane region" description="Helical" evidence="7">
    <location>
        <begin position="57"/>
        <end position="82"/>
    </location>
</feature>
<dbReference type="STRING" id="1492898.SY85_22125"/>
<evidence type="ECO:0000259" key="8">
    <source>
        <dbReference type="PROSITE" id="PS50850"/>
    </source>
</evidence>
<evidence type="ECO:0000313" key="10">
    <source>
        <dbReference type="Proteomes" id="UP000077177"/>
    </source>
</evidence>
<reference evidence="9 10" key="2">
    <citation type="journal article" date="2016" name="Int. J. Syst. Evol. Microbiol.">
        <title>Flavisolibacter tropicus sp. nov., isolated from tropical soil.</title>
        <authorList>
            <person name="Lee J.J."/>
            <person name="Kang M.S."/>
            <person name="Kim G.S."/>
            <person name="Lee C.S."/>
            <person name="Lim S."/>
            <person name="Lee J."/>
            <person name="Roh S.H."/>
            <person name="Kang H."/>
            <person name="Ha J.M."/>
            <person name="Bae S."/>
            <person name="Jung H.Y."/>
            <person name="Kim M.K."/>
        </authorList>
    </citation>
    <scope>NUCLEOTIDE SEQUENCE [LARGE SCALE GENOMIC DNA]</scope>
    <source>
        <strain evidence="9 10">LCS9</strain>
    </source>
</reference>
<proteinExistence type="predicted"/>
<evidence type="ECO:0000256" key="6">
    <source>
        <dbReference type="ARBA" id="ARBA00023136"/>
    </source>
</evidence>
<dbReference type="Proteomes" id="UP000077177">
    <property type="component" value="Chromosome"/>
</dbReference>
<feature type="domain" description="Major facilitator superfamily (MFS) profile" evidence="8">
    <location>
        <begin position="24"/>
        <end position="418"/>
    </location>
</feature>
<dbReference type="InterPro" id="IPR020846">
    <property type="entry name" value="MFS_dom"/>
</dbReference>
<dbReference type="OrthoDB" id="7283966at2"/>
<protein>
    <submittedName>
        <fullName evidence="9">MFS transporter</fullName>
    </submittedName>
</protein>
<evidence type="ECO:0000256" key="5">
    <source>
        <dbReference type="ARBA" id="ARBA00022989"/>
    </source>
</evidence>
<dbReference type="InterPro" id="IPR036259">
    <property type="entry name" value="MFS_trans_sf"/>
</dbReference>
<keyword evidence="5 7" id="KW-1133">Transmembrane helix</keyword>
<dbReference type="RefSeq" id="WP_066407832.1">
    <property type="nucleotide sequence ID" value="NZ_CP011390.1"/>
</dbReference>